<proteinExistence type="predicted"/>
<keyword evidence="1" id="KW-0812">Transmembrane</keyword>
<evidence type="ECO:0000313" key="2">
    <source>
        <dbReference type="EMBL" id="MPN02973.1"/>
    </source>
</evidence>
<keyword evidence="1" id="KW-0472">Membrane</keyword>
<accession>A0A645ER16</accession>
<feature type="transmembrane region" description="Helical" evidence="1">
    <location>
        <begin position="102"/>
        <end position="121"/>
    </location>
</feature>
<organism evidence="2">
    <name type="scientific">bioreactor metagenome</name>
    <dbReference type="NCBI Taxonomy" id="1076179"/>
    <lineage>
        <taxon>unclassified sequences</taxon>
        <taxon>metagenomes</taxon>
        <taxon>ecological metagenomes</taxon>
    </lineage>
</organism>
<keyword evidence="1" id="KW-1133">Transmembrane helix</keyword>
<dbReference type="AlphaFoldDB" id="A0A645ER16"/>
<dbReference type="EMBL" id="VSSQ01048926">
    <property type="protein sequence ID" value="MPN02973.1"/>
    <property type="molecule type" value="Genomic_DNA"/>
</dbReference>
<sequence>MLIIILLELFLTIIMAIANLKIRDKNKIITVQYLLNFIYIFSLSIAPYLIRLGKLGNVFVFLKAVVLITSFQFYATDFIRYMKDLDNTKDDTQSAKKIMKKALLNHLVFIGLYLIVLYFEYKNI</sequence>
<evidence type="ECO:0000256" key="1">
    <source>
        <dbReference type="SAM" id="Phobius"/>
    </source>
</evidence>
<reference evidence="2" key="1">
    <citation type="submission" date="2019-08" db="EMBL/GenBank/DDBJ databases">
        <authorList>
            <person name="Kucharzyk K."/>
            <person name="Murdoch R.W."/>
            <person name="Higgins S."/>
            <person name="Loffler F."/>
        </authorList>
    </citation>
    <scope>NUCLEOTIDE SEQUENCE</scope>
</reference>
<gene>
    <name evidence="2" type="ORF">SDC9_150194</name>
</gene>
<feature type="transmembrane region" description="Helical" evidence="1">
    <location>
        <begin position="58"/>
        <end position="81"/>
    </location>
</feature>
<protein>
    <submittedName>
        <fullName evidence="2">Uncharacterized protein</fullName>
    </submittedName>
</protein>
<comment type="caution">
    <text evidence="2">The sequence shown here is derived from an EMBL/GenBank/DDBJ whole genome shotgun (WGS) entry which is preliminary data.</text>
</comment>
<name>A0A645ER16_9ZZZZ</name>
<feature type="transmembrane region" description="Helical" evidence="1">
    <location>
        <begin position="34"/>
        <end position="52"/>
    </location>
</feature>
<feature type="transmembrane region" description="Helical" evidence="1">
    <location>
        <begin position="6"/>
        <end position="22"/>
    </location>
</feature>